<evidence type="ECO:0000256" key="5">
    <source>
        <dbReference type="ARBA" id="ARBA00022485"/>
    </source>
</evidence>
<comment type="similarity">
    <text evidence="3 14">Belongs to the anaerobic coproporphyrinogen-III oxidase family.</text>
</comment>
<dbReference type="InterPro" id="IPR058240">
    <property type="entry name" value="rSAM_sf"/>
</dbReference>
<evidence type="ECO:0000256" key="2">
    <source>
        <dbReference type="ARBA" id="ARBA00004785"/>
    </source>
</evidence>
<comment type="catalytic activity">
    <reaction evidence="13 14">
        <text>coproporphyrinogen III + 2 S-adenosyl-L-methionine = protoporphyrinogen IX + 2 5'-deoxyadenosine + 2 L-methionine + 2 CO2</text>
        <dbReference type="Rhea" id="RHEA:15425"/>
        <dbReference type="ChEBI" id="CHEBI:16526"/>
        <dbReference type="ChEBI" id="CHEBI:17319"/>
        <dbReference type="ChEBI" id="CHEBI:57307"/>
        <dbReference type="ChEBI" id="CHEBI:57309"/>
        <dbReference type="ChEBI" id="CHEBI:57844"/>
        <dbReference type="ChEBI" id="CHEBI:59789"/>
        <dbReference type="EC" id="1.3.98.3"/>
    </reaction>
</comment>
<evidence type="ECO:0000256" key="14">
    <source>
        <dbReference type="PIRNR" id="PIRNR000167"/>
    </source>
</evidence>
<comment type="subunit">
    <text evidence="4">Monomer.</text>
</comment>
<evidence type="ECO:0000256" key="8">
    <source>
        <dbReference type="ARBA" id="ARBA00022723"/>
    </source>
</evidence>
<dbReference type="SFLD" id="SFLDG01065">
    <property type="entry name" value="anaerobic_coproporphyrinogen-I"/>
    <property type="match status" value="1"/>
</dbReference>
<comment type="cofactor">
    <cofactor evidence="14">
        <name>[4Fe-4S] cluster</name>
        <dbReference type="ChEBI" id="CHEBI:49883"/>
    </cofactor>
    <text evidence="14">Binds 1 [4Fe-4S] cluster. The cluster is coordinated with 3 cysteines and an exchangeable S-adenosyl-L-methionine.</text>
</comment>
<evidence type="ECO:0000256" key="6">
    <source>
        <dbReference type="ARBA" id="ARBA00022490"/>
    </source>
</evidence>
<evidence type="ECO:0000256" key="9">
    <source>
        <dbReference type="ARBA" id="ARBA00023002"/>
    </source>
</evidence>
<evidence type="ECO:0000256" key="4">
    <source>
        <dbReference type="ARBA" id="ARBA00011245"/>
    </source>
</evidence>
<keyword evidence="12 14" id="KW-0627">Porphyrin biosynthesis</keyword>
<evidence type="ECO:0000313" key="17">
    <source>
        <dbReference type="Proteomes" id="UP001064087"/>
    </source>
</evidence>
<dbReference type="PROSITE" id="PS51918">
    <property type="entry name" value="RADICAL_SAM"/>
    <property type="match status" value="1"/>
</dbReference>
<evidence type="ECO:0000256" key="11">
    <source>
        <dbReference type="ARBA" id="ARBA00023014"/>
    </source>
</evidence>
<evidence type="ECO:0000256" key="13">
    <source>
        <dbReference type="ARBA" id="ARBA00048321"/>
    </source>
</evidence>
<keyword evidence="9 14" id="KW-0560">Oxidoreductase</keyword>
<evidence type="ECO:0000256" key="10">
    <source>
        <dbReference type="ARBA" id="ARBA00023004"/>
    </source>
</evidence>
<keyword evidence="17" id="KW-1185">Reference proteome</keyword>
<evidence type="ECO:0000313" key="16">
    <source>
        <dbReference type="EMBL" id="UXX84589.1"/>
    </source>
</evidence>
<accession>A0ABY6DET7</accession>
<keyword evidence="10 14" id="KW-0408">Iron</keyword>
<dbReference type="InterPro" id="IPR007197">
    <property type="entry name" value="rSAM"/>
</dbReference>
<dbReference type="SMART" id="SM00729">
    <property type="entry name" value="Elp3"/>
    <property type="match status" value="1"/>
</dbReference>
<keyword evidence="7 14" id="KW-0949">S-adenosyl-L-methionine</keyword>
<dbReference type="RefSeq" id="WP_263048786.1">
    <property type="nucleotide sequence ID" value="NZ_CP106738.1"/>
</dbReference>
<sequence length="451" mass="49480">MDSKAQLARFGLFDADVPRYTSYPTTAQFTDTIGPDDHSAWVRAIPDGNKISIYVHVPFCRRLCWFCAYRTQGTRNDHPIAAYLNVIKAELALLSADLPQGVTLSRLYWGGGTPTLLTPSMIADLTETIRAVVPFAEDTEFSVEIDPTEIDSTRLDALMHAGLSHAVIGIQDFDPLVQAAIGRIQSFDATRDVVAELRARSIEHISVGILYGLPHQTPVRIAQSVQHLLSLNPDRIALYGYAHVPGIAKRQQLIPSADLPTPQERLALFQAAQELLVWDGYSQIGIDHFCGVADGLPQAQQTGQLRRSFQGYTDDPADVLIGIGASAISHFPQGYTQNAPATGAYAAAIQAGQYATQRGHAYRGDDLMRARVIQALMCDFTVCRARLCRDLDISADALHRLLAEVAARFPNLLQLDEEGLTIPTEARLLTRVIARAFDGYAVDMSGHWSPF</sequence>
<evidence type="ECO:0000256" key="3">
    <source>
        <dbReference type="ARBA" id="ARBA00005493"/>
    </source>
</evidence>
<dbReference type="InterPro" id="IPR004558">
    <property type="entry name" value="Coprogen_oxidase_HemN"/>
</dbReference>
<dbReference type="EMBL" id="CP106738">
    <property type="protein sequence ID" value="UXX84589.1"/>
    <property type="molecule type" value="Genomic_DNA"/>
</dbReference>
<dbReference type="Gene3D" id="3.20.20.70">
    <property type="entry name" value="Aldolase class I"/>
    <property type="match status" value="1"/>
</dbReference>
<keyword evidence="11 14" id="KW-0411">Iron-sulfur</keyword>
<dbReference type="SUPFAM" id="SSF102114">
    <property type="entry name" value="Radical SAM enzymes"/>
    <property type="match status" value="1"/>
</dbReference>
<dbReference type="CDD" id="cd01335">
    <property type="entry name" value="Radical_SAM"/>
    <property type="match status" value="1"/>
</dbReference>
<dbReference type="PANTHER" id="PTHR13932:SF6">
    <property type="entry name" value="OXYGEN-INDEPENDENT COPROPORPHYRINOGEN III OXIDASE"/>
    <property type="match status" value="1"/>
</dbReference>
<dbReference type="InterPro" id="IPR013785">
    <property type="entry name" value="Aldolase_TIM"/>
</dbReference>
<dbReference type="InterPro" id="IPR006638">
    <property type="entry name" value="Elp3/MiaA/NifB-like_rSAM"/>
</dbReference>
<evidence type="ECO:0000256" key="1">
    <source>
        <dbReference type="ARBA" id="ARBA00004496"/>
    </source>
</evidence>
<dbReference type="GO" id="GO:0051989">
    <property type="term" value="F:coproporphyrinogen dehydrogenase activity"/>
    <property type="evidence" value="ECO:0007669"/>
    <property type="project" value="UniProtKB-EC"/>
</dbReference>
<name>A0ABY6DET7_9RHOB</name>
<dbReference type="SFLD" id="SFLDS00029">
    <property type="entry name" value="Radical_SAM"/>
    <property type="match status" value="1"/>
</dbReference>
<dbReference type="Proteomes" id="UP001064087">
    <property type="component" value="Chromosome"/>
</dbReference>
<dbReference type="NCBIfam" id="TIGR00538">
    <property type="entry name" value="hemN"/>
    <property type="match status" value="1"/>
</dbReference>
<gene>
    <name evidence="16" type="primary">hemN</name>
    <name evidence="16" type="ORF">N7U68_08110</name>
</gene>
<dbReference type="Pfam" id="PF04055">
    <property type="entry name" value="Radical_SAM"/>
    <property type="match status" value="1"/>
</dbReference>
<keyword evidence="6 14" id="KW-0963">Cytoplasm</keyword>
<dbReference type="EC" id="1.3.98.3" evidence="14"/>
<comment type="subcellular location">
    <subcellularLocation>
        <location evidence="1 14">Cytoplasm</location>
    </subcellularLocation>
</comment>
<dbReference type="PANTHER" id="PTHR13932">
    <property type="entry name" value="COPROPORPHYRINIGEN III OXIDASE"/>
    <property type="match status" value="1"/>
</dbReference>
<proteinExistence type="inferred from homology"/>
<protein>
    <recommendedName>
        <fullName evidence="14">Coproporphyrinogen-III oxidase</fullName>
        <ecNumber evidence="14">1.3.98.3</ecNumber>
    </recommendedName>
</protein>
<comment type="pathway">
    <text evidence="2 14">Porphyrin-containing compound metabolism; protoporphyrin-IX biosynthesis; protoporphyrinogen-IX from coproporphyrinogen-III (AdoMet route): step 1/1.</text>
</comment>
<dbReference type="Gene3D" id="1.10.10.920">
    <property type="match status" value="1"/>
</dbReference>
<evidence type="ECO:0000256" key="12">
    <source>
        <dbReference type="ARBA" id="ARBA00023244"/>
    </source>
</evidence>
<keyword evidence="8 14" id="KW-0479">Metal-binding</keyword>
<organism evidence="16 17">
    <name type="scientific">Roseovarius pelagicus</name>
    <dbReference type="NCBI Taxonomy" id="2980108"/>
    <lineage>
        <taxon>Bacteria</taxon>
        <taxon>Pseudomonadati</taxon>
        <taxon>Pseudomonadota</taxon>
        <taxon>Alphaproteobacteria</taxon>
        <taxon>Rhodobacterales</taxon>
        <taxon>Roseobacteraceae</taxon>
        <taxon>Roseovarius</taxon>
    </lineage>
</organism>
<evidence type="ECO:0000256" key="7">
    <source>
        <dbReference type="ARBA" id="ARBA00022691"/>
    </source>
</evidence>
<reference evidence="16" key="1">
    <citation type="submission" date="2022-10" db="EMBL/GenBank/DDBJ databases">
        <title>Roseovarius pelagicus sp. nov., isolated from Arctic seawater.</title>
        <authorList>
            <person name="Hong Y.W."/>
            <person name="Hwang C.Y."/>
        </authorList>
    </citation>
    <scope>NUCLEOTIDE SEQUENCE</scope>
    <source>
        <strain evidence="16">HL-MP18</strain>
    </source>
</reference>
<evidence type="ECO:0000259" key="15">
    <source>
        <dbReference type="PROSITE" id="PS51918"/>
    </source>
</evidence>
<keyword evidence="5 14" id="KW-0004">4Fe-4S</keyword>
<feature type="domain" description="Radical SAM core" evidence="15">
    <location>
        <begin position="45"/>
        <end position="282"/>
    </location>
</feature>
<dbReference type="PIRSF" id="PIRSF000167">
    <property type="entry name" value="HemN"/>
    <property type="match status" value="1"/>
</dbReference>
<dbReference type="InterPro" id="IPR034505">
    <property type="entry name" value="Coproporphyrinogen-III_oxidase"/>
</dbReference>